<proteinExistence type="predicted"/>
<evidence type="ECO:0000313" key="1">
    <source>
        <dbReference type="EMBL" id="TMQ47542.1"/>
    </source>
</evidence>
<name>A0A538S827_UNCEI</name>
<dbReference type="AlphaFoldDB" id="A0A538S827"/>
<accession>A0A538S827</accession>
<dbReference type="Gene3D" id="2.30.42.10">
    <property type="match status" value="1"/>
</dbReference>
<dbReference type="EMBL" id="VBOR01000106">
    <property type="protein sequence ID" value="TMQ47542.1"/>
    <property type="molecule type" value="Genomic_DNA"/>
</dbReference>
<dbReference type="SUPFAM" id="SSF50156">
    <property type="entry name" value="PDZ domain-like"/>
    <property type="match status" value="1"/>
</dbReference>
<organism evidence="1 2">
    <name type="scientific">Eiseniibacteriota bacterium</name>
    <dbReference type="NCBI Taxonomy" id="2212470"/>
    <lineage>
        <taxon>Bacteria</taxon>
        <taxon>Candidatus Eiseniibacteriota</taxon>
    </lineage>
</organism>
<reference evidence="1 2" key="1">
    <citation type="journal article" date="2019" name="Nat. Microbiol.">
        <title>Mediterranean grassland soil C-N compound turnover is dependent on rainfall and depth, and is mediated by genomically divergent microorganisms.</title>
        <authorList>
            <person name="Diamond S."/>
            <person name="Andeer P.F."/>
            <person name="Li Z."/>
            <person name="Crits-Christoph A."/>
            <person name="Burstein D."/>
            <person name="Anantharaman K."/>
            <person name="Lane K.R."/>
            <person name="Thomas B.C."/>
            <person name="Pan C."/>
            <person name="Northen T.R."/>
            <person name="Banfield J.F."/>
        </authorList>
    </citation>
    <scope>NUCLEOTIDE SEQUENCE [LARGE SCALE GENOMIC DNA]</scope>
    <source>
        <strain evidence="1">WS_1</strain>
    </source>
</reference>
<comment type="caution">
    <text evidence="1">The sequence shown here is derived from an EMBL/GenBank/DDBJ whole genome shotgun (WGS) entry which is preliminary data.</text>
</comment>
<evidence type="ECO:0000313" key="2">
    <source>
        <dbReference type="Proteomes" id="UP000316292"/>
    </source>
</evidence>
<sequence>MQRGDIIKEVNDTKVKDVYDYNAAIDRAKSKNPRKPIVLLVKRGDSTQFLAVDPEG</sequence>
<protein>
    <recommendedName>
        <fullName evidence="3">PDZ domain-containing protein</fullName>
    </recommendedName>
</protein>
<evidence type="ECO:0008006" key="3">
    <source>
        <dbReference type="Google" id="ProtNLM"/>
    </source>
</evidence>
<gene>
    <name evidence="1" type="ORF">E6K71_09615</name>
</gene>
<dbReference type="InterPro" id="IPR036034">
    <property type="entry name" value="PDZ_sf"/>
</dbReference>
<dbReference type="Proteomes" id="UP000316292">
    <property type="component" value="Unassembled WGS sequence"/>
</dbReference>